<evidence type="ECO:0000259" key="7">
    <source>
        <dbReference type="PROSITE" id="PS50110"/>
    </source>
</evidence>
<keyword evidence="1 5" id="KW-0597">Phosphoprotein</keyword>
<dbReference type="CDD" id="cd06170">
    <property type="entry name" value="LuxR_C_like"/>
    <property type="match status" value="1"/>
</dbReference>
<dbReference type="SUPFAM" id="SSF52172">
    <property type="entry name" value="CheY-like"/>
    <property type="match status" value="1"/>
</dbReference>
<dbReference type="GO" id="GO:0003677">
    <property type="term" value="F:DNA binding"/>
    <property type="evidence" value="ECO:0007669"/>
    <property type="project" value="UniProtKB-KW"/>
</dbReference>
<comment type="caution">
    <text evidence="8">The sequence shown here is derived from an EMBL/GenBank/DDBJ whole genome shotgun (WGS) entry which is preliminary data.</text>
</comment>
<evidence type="ECO:0000256" key="3">
    <source>
        <dbReference type="ARBA" id="ARBA00023125"/>
    </source>
</evidence>
<dbReference type="SUPFAM" id="SSF46894">
    <property type="entry name" value="C-terminal effector domain of the bipartite response regulators"/>
    <property type="match status" value="1"/>
</dbReference>
<dbReference type="Proteomes" id="UP000566995">
    <property type="component" value="Unassembled WGS sequence"/>
</dbReference>
<dbReference type="InterPro" id="IPR058245">
    <property type="entry name" value="NreC/VraR/RcsB-like_REC"/>
</dbReference>
<dbReference type="InterPro" id="IPR000792">
    <property type="entry name" value="Tscrpt_reg_LuxR_C"/>
</dbReference>
<dbReference type="InterPro" id="IPR039420">
    <property type="entry name" value="WalR-like"/>
</dbReference>
<dbReference type="PRINTS" id="PR00038">
    <property type="entry name" value="HTHLUXR"/>
</dbReference>
<evidence type="ECO:0000256" key="2">
    <source>
        <dbReference type="ARBA" id="ARBA00023015"/>
    </source>
</evidence>
<dbReference type="PROSITE" id="PS50043">
    <property type="entry name" value="HTH_LUXR_2"/>
    <property type="match status" value="1"/>
</dbReference>
<proteinExistence type="predicted"/>
<dbReference type="SMART" id="SM00421">
    <property type="entry name" value="HTH_LUXR"/>
    <property type="match status" value="1"/>
</dbReference>
<dbReference type="Pfam" id="PF00072">
    <property type="entry name" value="Response_reg"/>
    <property type="match status" value="1"/>
</dbReference>
<dbReference type="CDD" id="cd17535">
    <property type="entry name" value="REC_NarL-like"/>
    <property type="match status" value="1"/>
</dbReference>
<evidence type="ECO:0000313" key="8">
    <source>
        <dbReference type="EMBL" id="MBB4864075.1"/>
    </source>
</evidence>
<feature type="domain" description="Response regulatory" evidence="7">
    <location>
        <begin position="4"/>
        <end position="119"/>
    </location>
</feature>
<dbReference type="Gene3D" id="3.40.50.2300">
    <property type="match status" value="1"/>
</dbReference>
<gene>
    <name evidence="8" type="ORF">HNP46_002939</name>
</gene>
<dbReference type="InterPro" id="IPR016032">
    <property type="entry name" value="Sig_transdc_resp-reg_C-effctor"/>
</dbReference>
<organism evidence="8 9">
    <name type="scientific">Pseudomonas nitroreducens</name>
    <dbReference type="NCBI Taxonomy" id="46680"/>
    <lineage>
        <taxon>Bacteria</taxon>
        <taxon>Pseudomonadati</taxon>
        <taxon>Pseudomonadota</taxon>
        <taxon>Gammaproteobacteria</taxon>
        <taxon>Pseudomonadales</taxon>
        <taxon>Pseudomonadaceae</taxon>
        <taxon>Pseudomonas</taxon>
    </lineage>
</organism>
<name>A0A7W7KKE8_PSENT</name>
<dbReference type="InterPro" id="IPR001789">
    <property type="entry name" value="Sig_transdc_resp-reg_receiver"/>
</dbReference>
<dbReference type="PROSITE" id="PS00622">
    <property type="entry name" value="HTH_LUXR_1"/>
    <property type="match status" value="1"/>
</dbReference>
<keyword evidence="2" id="KW-0805">Transcription regulation</keyword>
<dbReference type="EMBL" id="JACHLI010000010">
    <property type="protein sequence ID" value="MBB4864075.1"/>
    <property type="molecule type" value="Genomic_DNA"/>
</dbReference>
<dbReference type="InterPro" id="IPR011006">
    <property type="entry name" value="CheY-like_superfamily"/>
</dbReference>
<sequence length="207" mass="22613">MSKRALIVDDHPLICQAIRQALESLGHEVAGECADGVEALRLIESLRPEIVVLDIGLEKMDGLSVLKRITRERLDTRVLVYTAQLKDSYAMRCLQAGAAGFVSKSEPAGQLLKAIETIVDGYVFFPRDAIPFHSNTAASAEGDLSELTDRELEILKLLAEGQSNREIADKLHLSSKTVSGHKINIQTKLAVSSVVDLANIARQNKLI</sequence>
<accession>A0A7W7KKE8</accession>
<dbReference type="AlphaFoldDB" id="A0A7W7KKE8"/>
<evidence type="ECO:0000256" key="4">
    <source>
        <dbReference type="ARBA" id="ARBA00023163"/>
    </source>
</evidence>
<dbReference type="PANTHER" id="PTHR43214">
    <property type="entry name" value="TWO-COMPONENT RESPONSE REGULATOR"/>
    <property type="match status" value="1"/>
</dbReference>
<dbReference type="PROSITE" id="PS50110">
    <property type="entry name" value="RESPONSE_REGULATORY"/>
    <property type="match status" value="1"/>
</dbReference>
<keyword evidence="4" id="KW-0804">Transcription</keyword>
<protein>
    <submittedName>
        <fullName evidence="8">Two-component system response regulator EvgA</fullName>
    </submittedName>
</protein>
<dbReference type="GO" id="GO:0006355">
    <property type="term" value="P:regulation of DNA-templated transcription"/>
    <property type="evidence" value="ECO:0007669"/>
    <property type="project" value="InterPro"/>
</dbReference>
<dbReference type="SMART" id="SM00448">
    <property type="entry name" value="REC"/>
    <property type="match status" value="1"/>
</dbReference>
<keyword evidence="3" id="KW-0238">DNA-binding</keyword>
<dbReference type="GO" id="GO:0000160">
    <property type="term" value="P:phosphorelay signal transduction system"/>
    <property type="evidence" value="ECO:0007669"/>
    <property type="project" value="InterPro"/>
</dbReference>
<evidence type="ECO:0000259" key="6">
    <source>
        <dbReference type="PROSITE" id="PS50043"/>
    </source>
</evidence>
<dbReference type="RefSeq" id="WP_184590038.1">
    <property type="nucleotide sequence ID" value="NZ_JACHLI010000010.1"/>
</dbReference>
<feature type="domain" description="HTH luxR-type" evidence="6">
    <location>
        <begin position="140"/>
        <end position="205"/>
    </location>
</feature>
<evidence type="ECO:0000256" key="5">
    <source>
        <dbReference type="PROSITE-ProRule" id="PRU00169"/>
    </source>
</evidence>
<reference evidence="8 9" key="1">
    <citation type="submission" date="2020-08" db="EMBL/GenBank/DDBJ databases">
        <title>Functional genomics of gut bacteria from endangered species of beetles.</title>
        <authorList>
            <person name="Carlos-Shanley C."/>
        </authorList>
    </citation>
    <scope>NUCLEOTIDE SEQUENCE [LARGE SCALE GENOMIC DNA]</scope>
    <source>
        <strain evidence="8 9">S00179</strain>
    </source>
</reference>
<evidence type="ECO:0000313" key="9">
    <source>
        <dbReference type="Proteomes" id="UP000566995"/>
    </source>
</evidence>
<evidence type="ECO:0000256" key="1">
    <source>
        <dbReference type="ARBA" id="ARBA00022553"/>
    </source>
</evidence>
<dbReference type="Pfam" id="PF00196">
    <property type="entry name" value="GerE"/>
    <property type="match status" value="1"/>
</dbReference>
<dbReference type="PANTHER" id="PTHR43214:SF41">
    <property type="entry name" value="NITRATE_NITRITE RESPONSE REGULATOR PROTEIN NARP"/>
    <property type="match status" value="1"/>
</dbReference>
<feature type="modified residue" description="4-aspartylphosphate" evidence="5">
    <location>
        <position position="54"/>
    </location>
</feature>